<reference evidence="1" key="1">
    <citation type="submission" date="2024-03" db="EMBL/GenBank/DDBJ databases">
        <title>WGS assembly of Saponaria officinalis var. Norfolk2.</title>
        <authorList>
            <person name="Jenkins J."/>
            <person name="Shu S."/>
            <person name="Grimwood J."/>
            <person name="Barry K."/>
            <person name="Goodstein D."/>
            <person name="Schmutz J."/>
            <person name="Leebens-Mack J."/>
            <person name="Osbourn A."/>
        </authorList>
    </citation>
    <scope>NUCLEOTIDE SEQUENCE [LARGE SCALE GENOMIC DNA]</scope>
    <source>
        <strain evidence="1">JIC</strain>
    </source>
</reference>
<gene>
    <name evidence="1" type="ORF">RND81_02G205900</name>
</gene>
<dbReference type="EMBL" id="JBDFQZ010000002">
    <property type="protein sequence ID" value="KAK9750563.1"/>
    <property type="molecule type" value="Genomic_DNA"/>
</dbReference>
<evidence type="ECO:0000313" key="2">
    <source>
        <dbReference type="Proteomes" id="UP001443914"/>
    </source>
</evidence>
<evidence type="ECO:0000313" key="1">
    <source>
        <dbReference type="EMBL" id="KAK9750563.1"/>
    </source>
</evidence>
<comment type="caution">
    <text evidence="1">The sequence shown here is derived from an EMBL/GenBank/DDBJ whole genome shotgun (WGS) entry which is preliminary data.</text>
</comment>
<dbReference type="Proteomes" id="UP001443914">
    <property type="component" value="Unassembled WGS sequence"/>
</dbReference>
<accession>A0AAW1MVX5</accession>
<dbReference type="AlphaFoldDB" id="A0AAW1MVX5"/>
<organism evidence="1 2">
    <name type="scientific">Saponaria officinalis</name>
    <name type="common">Common soapwort</name>
    <name type="synonym">Lychnis saponaria</name>
    <dbReference type="NCBI Taxonomy" id="3572"/>
    <lineage>
        <taxon>Eukaryota</taxon>
        <taxon>Viridiplantae</taxon>
        <taxon>Streptophyta</taxon>
        <taxon>Embryophyta</taxon>
        <taxon>Tracheophyta</taxon>
        <taxon>Spermatophyta</taxon>
        <taxon>Magnoliopsida</taxon>
        <taxon>eudicotyledons</taxon>
        <taxon>Gunneridae</taxon>
        <taxon>Pentapetalae</taxon>
        <taxon>Caryophyllales</taxon>
        <taxon>Caryophyllaceae</taxon>
        <taxon>Caryophylleae</taxon>
        <taxon>Saponaria</taxon>
    </lineage>
</organism>
<keyword evidence="2" id="KW-1185">Reference proteome</keyword>
<sequence length="80" mass="9287">MMGLESAACHVRGQAWNSEEDNIFSFDLHNNDDSIRYLNASLRHDWKKRGSGYKWSFAWFSPTSPIVCPSPLRLPFRKLV</sequence>
<proteinExistence type="predicted"/>
<protein>
    <submittedName>
        <fullName evidence="1">Uncharacterized protein</fullName>
    </submittedName>
</protein>
<name>A0AAW1MVX5_SAPOF</name>